<dbReference type="EMBL" id="ML996687">
    <property type="protein sequence ID" value="KAF2405396.1"/>
    <property type="molecule type" value="Genomic_DNA"/>
</dbReference>
<sequence length="184" mass="20136">MKPFKTPGRNPHHNASAALCDQDSDEFLGLNALEEMDDGAENASATSTPITPTAITNPPRREYTSDLFYTPAQAKETLKCTSRAPRSPSPMSGKDKGHRISNILKSDVRFYLCLRPDRPGHTGRKLSSSDPDQRTQPSHLRAGLDLIMAYFFFSSFNSAELALAIYSYESSPIAHGMNTTGATP</sequence>
<proteinExistence type="predicted"/>
<name>A0A6G1IBA6_9PEZI</name>
<feature type="region of interest" description="Disordered" evidence="1">
    <location>
        <begin position="1"/>
        <end position="21"/>
    </location>
</feature>
<protein>
    <submittedName>
        <fullName evidence="2">Uncharacterized protein</fullName>
    </submittedName>
</protein>
<keyword evidence="3" id="KW-1185">Reference proteome</keyword>
<dbReference type="Proteomes" id="UP000799640">
    <property type="component" value="Unassembled WGS sequence"/>
</dbReference>
<gene>
    <name evidence="2" type="ORF">EJ06DRAFT_24081</name>
</gene>
<feature type="region of interest" description="Disordered" evidence="1">
    <location>
        <begin position="78"/>
        <end position="99"/>
    </location>
</feature>
<organism evidence="2 3">
    <name type="scientific">Trichodelitschia bisporula</name>
    <dbReference type="NCBI Taxonomy" id="703511"/>
    <lineage>
        <taxon>Eukaryota</taxon>
        <taxon>Fungi</taxon>
        <taxon>Dikarya</taxon>
        <taxon>Ascomycota</taxon>
        <taxon>Pezizomycotina</taxon>
        <taxon>Dothideomycetes</taxon>
        <taxon>Dothideomycetes incertae sedis</taxon>
        <taxon>Phaeotrichales</taxon>
        <taxon>Phaeotrichaceae</taxon>
        <taxon>Trichodelitschia</taxon>
    </lineage>
</organism>
<evidence type="ECO:0000313" key="2">
    <source>
        <dbReference type="EMBL" id="KAF2405396.1"/>
    </source>
</evidence>
<reference evidence="2" key="1">
    <citation type="journal article" date="2020" name="Stud. Mycol.">
        <title>101 Dothideomycetes genomes: a test case for predicting lifestyles and emergence of pathogens.</title>
        <authorList>
            <person name="Haridas S."/>
            <person name="Albert R."/>
            <person name="Binder M."/>
            <person name="Bloem J."/>
            <person name="Labutti K."/>
            <person name="Salamov A."/>
            <person name="Andreopoulos B."/>
            <person name="Baker S."/>
            <person name="Barry K."/>
            <person name="Bills G."/>
            <person name="Bluhm B."/>
            <person name="Cannon C."/>
            <person name="Castanera R."/>
            <person name="Culley D."/>
            <person name="Daum C."/>
            <person name="Ezra D."/>
            <person name="Gonzalez J."/>
            <person name="Henrissat B."/>
            <person name="Kuo A."/>
            <person name="Liang C."/>
            <person name="Lipzen A."/>
            <person name="Lutzoni F."/>
            <person name="Magnuson J."/>
            <person name="Mondo S."/>
            <person name="Nolan M."/>
            <person name="Ohm R."/>
            <person name="Pangilinan J."/>
            <person name="Park H.-J."/>
            <person name="Ramirez L."/>
            <person name="Alfaro M."/>
            <person name="Sun H."/>
            <person name="Tritt A."/>
            <person name="Yoshinaga Y."/>
            <person name="Zwiers L.-H."/>
            <person name="Turgeon B."/>
            <person name="Goodwin S."/>
            <person name="Spatafora J."/>
            <person name="Crous P."/>
            <person name="Grigoriev I."/>
        </authorList>
    </citation>
    <scope>NUCLEOTIDE SEQUENCE</scope>
    <source>
        <strain evidence="2">CBS 262.69</strain>
    </source>
</reference>
<accession>A0A6G1IBA6</accession>
<feature type="region of interest" description="Disordered" evidence="1">
    <location>
        <begin position="35"/>
        <end position="62"/>
    </location>
</feature>
<evidence type="ECO:0000256" key="1">
    <source>
        <dbReference type="SAM" id="MobiDB-lite"/>
    </source>
</evidence>
<feature type="compositionally biased region" description="Low complexity" evidence="1">
    <location>
        <begin position="42"/>
        <end position="58"/>
    </location>
</feature>
<evidence type="ECO:0000313" key="3">
    <source>
        <dbReference type="Proteomes" id="UP000799640"/>
    </source>
</evidence>
<dbReference type="AlphaFoldDB" id="A0A6G1IBA6"/>